<dbReference type="Proteomes" id="UP000289856">
    <property type="component" value="Chromosome"/>
</dbReference>
<feature type="domain" description="YdhG-like" evidence="1">
    <location>
        <begin position="19"/>
        <end position="109"/>
    </location>
</feature>
<dbReference type="RefSeq" id="WP_130610087.1">
    <property type="nucleotide sequence ID" value="NZ_AP019400.1"/>
</dbReference>
<accession>A0A3T1D6T4</accession>
<dbReference type="OrthoDB" id="9811812at2"/>
<evidence type="ECO:0000259" key="1">
    <source>
        <dbReference type="Pfam" id="PF08818"/>
    </source>
</evidence>
<dbReference type="Gene3D" id="3.90.1150.200">
    <property type="match status" value="1"/>
</dbReference>
<keyword evidence="3" id="KW-1185">Reference proteome</keyword>
<dbReference type="SUPFAM" id="SSF159888">
    <property type="entry name" value="YdhG-like"/>
    <property type="match status" value="1"/>
</dbReference>
<name>A0A3T1D6T4_9BACL</name>
<proteinExistence type="predicted"/>
<protein>
    <recommendedName>
        <fullName evidence="1">YdhG-like domain-containing protein</fullName>
    </recommendedName>
</protein>
<dbReference type="EMBL" id="AP019400">
    <property type="protein sequence ID" value="BBI33798.1"/>
    <property type="molecule type" value="Genomic_DNA"/>
</dbReference>
<sequence length="113" mass="13075">MNQEVTALIESLNSPWKIETYNQLRQMVYQSLPDVEERMQYRKPHYLINGHYAAVISPSKDAITFTIFNTTNVELPIDQFEGPVERKSIKIRDGHATDYNWLAKFLVQAASSL</sequence>
<organism evidence="2 3">
    <name type="scientific">Cohnella abietis</name>
    <dbReference type="NCBI Taxonomy" id="2507935"/>
    <lineage>
        <taxon>Bacteria</taxon>
        <taxon>Bacillati</taxon>
        <taxon>Bacillota</taxon>
        <taxon>Bacilli</taxon>
        <taxon>Bacillales</taxon>
        <taxon>Paenibacillaceae</taxon>
        <taxon>Cohnella</taxon>
    </lineage>
</organism>
<gene>
    <name evidence="2" type="ORF">KCTCHS21_31970</name>
</gene>
<reference evidence="2 3" key="1">
    <citation type="submission" date="2019-01" db="EMBL/GenBank/DDBJ databases">
        <title>Complete genome sequence of Cohnella hallensis HS21 isolated from Korean fir (Abies koreana) rhizospheric soil.</title>
        <authorList>
            <person name="Jiang L."/>
            <person name="Kang S.W."/>
            <person name="Kim S."/>
            <person name="Jung J."/>
            <person name="Kim C.Y."/>
            <person name="Kim D.H."/>
            <person name="Kim S.W."/>
            <person name="Lee J."/>
        </authorList>
    </citation>
    <scope>NUCLEOTIDE SEQUENCE [LARGE SCALE GENOMIC DNA]</scope>
    <source>
        <strain evidence="2 3">HS21</strain>
    </source>
</reference>
<dbReference type="InterPro" id="IPR014922">
    <property type="entry name" value="YdhG-like"/>
</dbReference>
<dbReference type="Pfam" id="PF08818">
    <property type="entry name" value="DUF1801"/>
    <property type="match status" value="1"/>
</dbReference>
<dbReference type="KEGG" id="cohn:KCTCHS21_31970"/>
<dbReference type="AlphaFoldDB" id="A0A3T1D6T4"/>
<evidence type="ECO:0000313" key="2">
    <source>
        <dbReference type="EMBL" id="BBI33798.1"/>
    </source>
</evidence>
<evidence type="ECO:0000313" key="3">
    <source>
        <dbReference type="Proteomes" id="UP000289856"/>
    </source>
</evidence>